<sequence length="46" mass="5372">MQQTQLTWWQRYSLWLQQALIRAELGAWQANTAADRHDTTTSPGQL</sequence>
<dbReference type="Proteomes" id="UP001589813">
    <property type="component" value="Unassembled WGS sequence"/>
</dbReference>
<dbReference type="EMBL" id="JBHLXP010000001">
    <property type="protein sequence ID" value="MFC0046946.1"/>
    <property type="molecule type" value="Genomic_DNA"/>
</dbReference>
<proteinExistence type="predicted"/>
<reference evidence="1 2" key="1">
    <citation type="submission" date="2024-09" db="EMBL/GenBank/DDBJ databases">
        <authorList>
            <person name="Sun Q."/>
            <person name="Mori K."/>
        </authorList>
    </citation>
    <scope>NUCLEOTIDE SEQUENCE [LARGE SCALE GENOMIC DNA]</scope>
    <source>
        <strain evidence="1 2">KCTC 23315</strain>
    </source>
</reference>
<evidence type="ECO:0000313" key="2">
    <source>
        <dbReference type="Proteomes" id="UP001589813"/>
    </source>
</evidence>
<organism evidence="1 2">
    <name type="scientific">Rheinheimera tilapiae</name>
    <dbReference type="NCBI Taxonomy" id="875043"/>
    <lineage>
        <taxon>Bacteria</taxon>
        <taxon>Pseudomonadati</taxon>
        <taxon>Pseudomonadota</taxon>
        <taxon>Gammaproteobacteria</taxon>
        <taxon>Chromatiales</taxon>
        <taxon>Chromatiaceae</taxon>
        <taxon>Rheinheimera</taxon>
    </lineage>
</organism>
<comment type="caution">
    <text evidence="1">The sequence shown here is derived from an EMBL/GenBank/DDBJ whole genome shotgun (WGS) entry which is preliminary data.</text>
</comment>
<keyword evidence="2" id="KW-1185">Reference proteome</keyword>
<accession>A0ABV6B7U7</accession>
<gene>
    <name evidence="1" type="ORF">ACFFJP_01420</name>
</gene>
<name>A0ABV6B7U7_9GAMM</name>
<evidence type="ECO:0000313" key="1">
    <source>
        <dbReference type="EMBL" id="MFC0046946.1"/>
    </source>
</evidence>
<dbReference type="RefSeq" id="WP_377239687.1">
    <property type="nucleotide sequence ID" value="NZ_JBHLXP010000001.1"/>
</dbReference>
<protein>
    <submittedName>
        <fullName evidence="1">Uncharacterized protein</fullName>
    </submittedName>
</protein>